<dbReference type="EMBL" id="QZAF01000230">
    <property type="protein sequence ID" value="THV69828.1"/>
    <property type="molecule type" value="Genomic_DNA"/>
</dbReference>
<dbReference type="EMBL" id="QZAL01000027">
    <property type="protein sequence ID" value="THW46621.1"/>
    <property type="molecule type" value="Genomic_DNA"/>
</dbReference>
<evidence type="ECO:0000313" key="4">
    <source>
        <dbReference type="EMBL" id="THZ76346.1"/>
    </source>
</evidence>
<proteinExistence type="predicted"/>
<dbReference type="Gene3D" id="3.40.50.300">
    <property type="entry name" value="P-loop containing nucleotide triphosphate hydrolases"/>
    <property type="match status" value="1"/>
</dbReference>
<feature type="region of interest" description="Disordered" evidence="1">
    <location>
        <begin position="323"/>
        <end position="360"/>
    </location>
</feature>
<evidence type="ECO:0008006" key="8">
    <source>
        <dbReference type="Google" id="ProtNLM"/>
    </source>
</evidence>
<dbReference type="Proteomes" id="UP000310687">
    <property type="component" value="Unassembled WGS sequence"/>
</dbReference>
<evidence type="ECO:0000313" key="3">
    <source>
        <dbReference type="EMBL" id="THW46621.1"/>
    </source>
</evidence>
<feature type="compositionally biased region" description="Basic residues" evidence="1">
    <location>
        <begin position="686"/>
        <end position="701"/>
    </location>
</feature>
<name>A0A4S8Y4N7_AURPU</name>
<dbReference type="InterPro" id="IPR050896">
    <property type="entry name" value="Mito_lipid_metab_GTPase"/>
</dbReference>
<evidence type="ECO:0000313" key="2">
    <source>
        <dbReference type="EMBL" id="THV69828.1"/>
    </source>
</evidence>
<feature type="compositionally biased region" description="Polar residues" evidence="1">
    <location>
        <begin position="343"/>
        <end position="357"/>
    </location>
</feature>
<feature type="region of interest" description="Disordered" evidence="1">
    <location>
        <begin position="673"/>
        <end position="710"/>
    </location>
</feature>
<evidence type="ECO:0000313" key="6">
    <source>
        <dbReference type="Proteomes" id="UP000309734"/>
    </source>
</evidence>
<comment type="caution">
    <text evidence="3">The sequence shown here is derived from an EMBL/GenBank/DDBJ whole genome shotgun (WGS) entry which is preliminary data.</text>
</comment>
<dbReference type="PANTHER" id="PTHR46434:SF1">
    <property type="entry name" value="GENETIC INTERACTOR OF PROHIBITINS 3, MITOCHONDRIAL"/>
    <property type="match status" value="1"/>
</dbReference>
<organism evidence="3 7">
    <name type="scientific">Aureobasidium pullulans</name>
    <name type="common">Black yeast</name>
    <name type="synonym">Pullularia pullulans</name>
    <dbReference type="NCBI Taxonomy" id="5580"/>
    <lineage>
        <taxon>Eukaryota</taxon>
        <taxon>Fungi</taxon>
        <taxon>Dikarya</taxon>
        <taxon>Ascomycota</taxon>
        <taxon>Pezizomycotina</taxon>
        <taxon>Dothideomycetes</taxon>
        <taxon>Dothideomycetidae</taxon>
        <taxon>Dothideales</taxon>
        <taxon>Saccotheciaceae</taxon>
        <taxon>Aureobasidium</taxon>
    </lineage>
</organism>
<evidence type="ECO:0000256" key="1">
    <source>
        <dbReference type="SAM" id="MobiDB-lite"/>
    </source>
</evidence>
<protein>
    <recommendedName>
        <fullName evidence="8">G domain-containing protein</fullName>
    </recommendedName>
</protein>
<reference evidence="5 6" key="1">
    <citation type="submission" date="2018-10" db="EMBL/GenBank/DDBJ databases">
        <title>Fifty Aureobasidium pullulans genomes reveal a recombining polyextremotolerant generalist.</title>
        <authorList>
            <person name="Gostincar C."/>
            <person name="Turk M."/>
            <person name="Zajc J."/>
            <person name="Gunde-Cimerman N."/>
        </authorList>
    </citation>
    <scope>NUCLEOTIDE SEQUENCE [LARGE SCALE GENOMIC DNA]</scope>
    <source>
        <strain evidence="3 7">EXF-11013</strain>
        <strain evidence="2 5">EXF-11900</strain>
        <strain evidence="4 6">EXF-3519</strain>
    </source>
</reference>
<dbReference type="PANTHER" id="PTHR46434">
    <property type="entry name" value="GENETIC INTERACTOR OF PROHIBITINS 3, MITOCHONDRIAL"/>
    <property type="match status" value="1"/>
</dbReference>
<sequence>MLSRVVIRSRNSLLKKPLARTSIHAPPYYLRSSLLSLSIAAKRLSSTEAAAPAQDQHDLTERLQSEIKQKTRKLPLSCPGCGAPSQTVAPEEAGFYSLGRSAVKKFVQDDAKQEDLVFQATLDKVDSNVLQELGLDNKALDAQEQPQKQTPICDRCHNLLHHHVGVPIFHPSIDSIRSIIEDSPHKNNHIYHILDAADFPMSLIPNLLNRLDLPALRTQNRRSKHRKYVRDRIADVSFIITRSDLLAPNKEQVDSLMPYLRETLRDALGRTGRNVRLGGLRCVSSKRGWWTKQVKEDIWERGGAAWMVGKVNVGKSNLFEVAFPKGRGQEKPPKPQRMDINLKSDTPSAPAKSSESLSDLPDLQYMGATTAVDTTATASSDAAVGTQPETIAQDEPDVFDVEEGSLLPPAQIEVPYPVMPVISSLPGTTASPIRVPFGSGKGELIDLPGVARSNLDEFVIPEHQQDLVMRSRVTPEQMSIKPGQSLVLGGGLIRITPTTSDLVFLSYTFLPLSSHITSTDKAVAIGSGERMTGLQTIMTKEARENMASAGTFKLEWDVTKQRAGPLTSKSAAKLKADQLPFIVYSADILVEGVGWVELVAQVRRKQKVKPTCTPSLDKILDNDTSSAFSDSDTTTWKPLGTPEEHIVEDTHPTVEVFSPKGKFIGVRPPMSAWLLGGKKSPTANARKSRPRLSMKSLKHSQRGREAQREG</sequence>
<dbReference type="Proteomes" id="UP000309734">
    <property type="component" value="Unassembled WGS sequence"/>
</dbReference>
<evidence type="ECO:0000313" key="5">
    <source>
        <dbReference type="Proteomes" id="UP000304951"/>
    </source>
</evidence>
<evidence type="ECO:0000313" key="7">
    <source>
        <dbReference type="Proteomes" id="UP000310687"/>
    </source>
</evidence>
<gene>
    <name evidence="4" type="ORF">D6C85_02313</name>
    <name evidence="3" type="ORF">D6D22_03022</name>
    <name evidence="2" type="ORF">D6D28_05603</name>
</gene>
<accession>A0A4S8Y4N7</accession>
<feature type="compositionally biased region" description="Basic and acidic residues" evidence="1">
    <location>
        <begin position="327"/>
        <end position="342"/>
    </location>
</feature>
<dbReference type="GO" id="GO:0005739">
    <property type="term" value="C:mitochondrion"/>
    <property type="evidence" value="ECO:0007669"/>
    <property type="project" value="TreeGrafter"/>
</dbReference>
<dbReference type="Proteomes" id="UP000304951">
    <property type="component" value="Unassembled WGS sequence"/>
</dbReference>
<dbReference type="AlphaFoldDB" id="A0A4S8Y4N7"/>
<dbReference type="InterPro" id="IPR027417">
    <property type="entry name" value="P-loop_NTPase"/>
</dbReference>
<dbReference type="EMBL" id="QZBS01000041">
    <property type="protein sequence ID" value="THZ76346.1"/>
    <property type="molecule type" value="Genomic_DNA"/>
</dbReference>